<comment type="caution">
    <text evidence="10">Lacks conserved residue(s) required for the propagation of feature annotation.</text>
</comment>
<dbReference type="PROSITE" id="PS01155">
    <property type="entry name" value="ENDONUCLEASE_III_2"/>
    <property type="match status" value="1"/>
</dbReference>
<keyword evidence="12" id="KW-0255">Endonuclease</keyword>
<dbReference type="EC" id="4.2.99.18" evidence="10"/>
<dbReference type="HAMAP" id="MF_00942">
    <property type="entry name" value="Nth"/>
    <property type="match status" value="1"/>
</dbReference>
<dbReference type="Pfam" id="PF00730">
    <property type="entry name" value="HhH-GPD"/>
    <property type="match status" value="1"/>
</dbReference>
<dbReference type="InterPro" id="IPR023170">
    <property type="entry name" value="HhH_base_excis_C"/>
</dbReference>
<dbReference type="GO" id="GO:0003677">
    <property type="term" value="F:DNA binding"/>
    <property type="evidence" value="ECO:0007669"/>
    <property type="project" value="UniProtKB-UniRule"/>
</dbReference>
<evidence type="ECO:0000256" key="8">
    <source>
        <dbReference type="ARBA" id="ARBA00023204"/>
    </source>
</evidence>
<dbReference type="GO" id="GO:0046872">
    <property type="term" value="F:metal ion binding"/>
    <property type="evidence" value="ECO:0007669"/>
    <property type="project" value="UniProtKB-KW"/>
</dbReference>
<comment type="caution">
    <text evidence="12">The sequence shown here is derived from an EMBL/GenBank/DDBJ whole genome shotgun (WGS) entry which is preliminary data.</text>
</comment>
<evidence type="ECO:0000256" key="6">
    <source>
        <dbReference type="ARBA" id="ARBA00023004"/>
    </source>
</evidence>
<evidence type="ECO:0000313" key="12">
    <source>
        <dbReference type="EMBL" id="OIO32760.1"/>
    </source>
</evidence>
<keyword evidence="6" id="KW-0408">Iron</keyword>
<dbReference type="AlphaFoldDB" id="A0A1J4V9M6"/>
<evidence type="ECO:0000256" key="10">
    <source>
        <dbReference type="HAMAP-Rule" id="MF_00942"/>
    </source>
</evidence>
<sequence length="221" mass="25675">MPSSRNISDSTLARRKKQARKVLTRLARLFPDAKMALRYSNNWEMLIAVILSAQCTDKKVNEVTEALFKKYRTLDDYVNADLAEFEHRIHSTGFYHNKAKNILGAARMLKEQFDSVIPKTMEEMLLLPGVARKTANVVLGNAYGVVEGIAVDTHVRRLARLWGLTDEMNPEKIERDLMEILPREEWFLFTYRVIEYGRNYCPARPRHDHMNCPVSKILDYQ</sequence>
<dbReference type="Gene3D" id="1.10.1670.10">
    <property type="entry name" value="Helix-hairpin-Helix base-excision DNA repair enzymes (C-terminal)"/>
    <property type="match status" value="1"/>
</dbReference>
<name>A0A1J4V9M6_9BACT</name>
<protein>
    <recommendedName>
        <fullName evidence="10">Endonuclease III</fullName>
        <ecNumber evidence="10">4.2.99.18</ecNumber>
    </recommendedName>
    <alternativeName>
        <fullName evidence="10">DNA-(apurinic or apyrimidinic site) lyase</fullName>
    </alternativeName>
</protein>
<dbReference type="Gene3D" id="1.10.340.30">
    <property type="entry name" value="Hypothetical protein, domain 2"/>
    <property type="match status" value="1"/>
</dbReference>
<keyword evidence="12" id="KW-0540">Nuclease</keyword>
<dbReference type="InterPro" id="IPR003265">
    <property type="entry name" value="HhH-GPD_domain"/>
</dbReference>
<dbReference type="Proteomes" id="UP000183206">
    <property type="component" value="Unassembled WGS sequence"/>
</dbReference>
<dbReference type="SMART" id="SM00478">
    <property type="entry name" value="ENDO3c"/>
    <property type="match status" value="1"/>
</dbReference>
<dbReference type="NCBIfam" id="TIGR01083">
    <property type="entry name" value="nth"/>
    <property type="match status" value="1"/>
</dbReference>
<evidence type="ECO:0000313" key="13">
    <source>
        <dbReference type="Proteomes" id="UP000183206"/>
    </source>
</evidence>
<keyword evidence="10" id="KW-0456">Lyase</keyword>
<comment type="catalytic activity">
    <reaction evidence="10">
        <text>2'-deoxyribonucleotide-(2'-deoxyribose 5'-phosphate)-2'-deoxyribonucleotide-DNA = a 3'-end 2'-deoxyribonucleotide-(2,3-dehydro-2,3-deoxyribose 5'-phosphate)-DNA + a 5'-end 5'-phospho-2'-deoxyribonucleoside-DNA + H(+)</text>
        <dbReference type="Rhea" id="RHEA:66592"/>
        <dbReference type="Rhea" id="RHEA-COMP:13180"/>
        <dbReference type="Rhea" id="RHEA-COMP:16897"/>
        <dbReference type="Rhea" id="RHEA-COMP:17067"/>
        <dbReference type="ChEBI" id="CHEBI:15378"/>
        <dbReference type="ChEBI" id="CHEBI:136412"/>
        <dbReference type="ChEBI" id="CHEBI:157695"/>
        <dbReference type="ChEBI" id="CHEBI:167181"/>
        <dbReference type="EC" id="4.2.99.18"/>
    </reaction>
</comment>
<dbReference type="PIRSF" id="PIRSF001435">
    <property type="entry name" value="Nth"/>
    <property type="match status" value="1"/>
</dbReference>
<gene>
    <name evidence="10" type="primary">nth</name>
    <name evidence="12" type="ORF">AUJ44_01680</name>
</gene>
<evidence type="ECO:0000256" key="2">
    <source>
        <dbReference type="ARBA" id="ARBA00022485"/>
    </source>
</evidence>
<evidence type="ECO:0000256" key="4">
    <source>
        <dbReference type="ARBA" id="ARBA00022763"/>
    </source>
</evidence>
<dbReference type="InterPro" id="IPR011257">
    <property type="entry name" value="DNA_glycosylase"/>
</dbReference>
<dbReference type="GO" id="GO:0051539">
    <property type="term" value="F:4 iron, 4 sulfur cluster binding"/>
    <property type="evidence" value="ECO:0007669"/>
    <property type="project" value="UniProtKB-KW"/>
</dbReference>
<dbReference type="FunFam" id="1.10.340.30:FF:000001">
    <property type="entry name" value="Endonuclease III"/>
    <property type="match status" value="1"/>
</dbReference>
<evidence type="ECO:0000256" key="9">
    <source>
        <dbReference type="ARBA" id="ARBA00023295"/>
    </source>
</evidence>
<dbReference type="GO" id="GO:0006285">
    <property type="term" value="P:base-excision repair, AP site formation"/>
    <property type="evidence" value="ECO:0007669"/>
    <property type="project" value="TreeGrafter"/>
</dbReference>
<dbReference type="InterPro" id="IPR005759">
    <property type="entry name" value="Nth"/>
</dbReference>
<evidence type="ECO:0000256" key="3">
    <source>
        <dbReference type="ARBA" id="ARBA00022723"/>
    </source>
</evidence>
<accession>A0A1J4V9M6</accession>
<keyword evidence="2" id="KW-0004">4Fe-4S</keyword>
<keyword evidence="9 10" id="KW-0326">Glycosidase</keyword>
<keyword evidence="8 10" id="KW-0234">DNA repair</keyword>
<dbReference type="EMBL" id="MNVO01000027">
    <property type="protein sequence ID" value="OIO32760.1"/>
    <property type="molecule type" value="Genomic_DNA"/>
</dbReference>
<evidence type="ECO:0000256" key="5">
    <source>
        <dbReference type="ARBA" id="ARBA00022801"/>
    </source>
</evidence>
<keyword evidence="3" id="KW-0479">Metal-binding</keyword>
<proteinExistence type="inferred from homology"/>
<feature type="domain" description="HhH-GPD" evidence="11">
    <location>
        <begin position="51"/>
        <end position="199"/>
    </location>
</feature>
<dbReference type="STRING" id="1805282.AUJ44_01680"/>
<evidence type="ECO:0000259" key="11">
    <source>
        <dbReference type="SMART" id="SM00478"/>
    </source>
</evidence>
<dbReference type="SUPFAM" id="SSF48150">
    <property type="entry name" value="DNA-glycosylase"/>
    <property type="match status" value="1"/>
</dbReference>
<organism evidence="12 13">
    <name type="scientific">Candidatus Nomurabacteria bacterium CG1_02_47_685</name>
    <dbReference type="NCBI Taxonomy" id="1805282"/>
    <lineage>
        <taxon>Bacteria</taxon>
        <taxon>Candidatus Nomuraibacteriota</taxon>
    </lineage>
</organism>
<dbReference type="CDD" id="cd00056">
    <property type="entry name" value="ENDO3c"/>
    <property type="match status" value="1"/>
</dbReference>
<evidence type="ECO:0000256" key="7">
    <source>
        <dbReference type="ARBA" id="ARBA00023014"/>
    </source>
</evidence>
<evidence type="ECO:0000256" key="1">
    <source>
        <dbReference type="ARBA" id="ARBA00008343"/>
    </source>
</evidence>
<dbReference type="PANTHER" id="PTHR10359">
    <property type="entry name" value="A/G-SPECIFIC ADENINE GLYCOSYLASE/ENDONUCLEASE III"/>
    <property type="match status" value="1"/>
</dbReference>
<keyword evidence="10" id="KW-0238">DNA-binding</keyword>
<dbReference type="PANTHER" id="PTHR10359:SF18">
    <property type="entry name" value="ENDONUCLEASE III"/>
    <property type="match status" value="1"/>
</dbReference>
<reference evidence="12 13" key="1">
    <citation type="journal article" date="2016" name="Environ. Microbiol.">
        <title>Genomic resolution of a cold subsurface aquifer community provides metabolic insights for novel microbes adapted to high CO concentrations.</title>
        <authorList>
            <person name="Probst A.J."/>
            <person name="Castelle C.J."/>
            <person name="Singh A."/>
            <person name="Brown C.T."/>
            <person name="Anantharaman K."/>
            <person name="Sharon I."/>
            <person name="Hug L.A."/>
            <person name="Burstein D."/>
            <person name="Emerson J.B."/>
            <person name="Thomas B.C."/>
            <person name="Banfield J.F."/>
        </authorList>
    </citation>
    <scope>NUCLEOTIDE SEQUENCE [LARGE SCALE GENOMIC DNA]</scope>
    <source>
        <strain evidence="12">CG1_02_47_685</strain>
    </source>
</reference>
<dbReference type="GO" id="GO:0019104">
    <property type="term" value="F:DNA N-glycosylase activity"/>
    <property type="evidence" value="ECO:0007669"/>
    <property type="project" value="UniProtKB-UniRule"/>
</dbReference>
<comment type="similarity">
    <text evidence="1 10">Belongs to the Nth/MutY family.</text>
</comment>
<comment type="cofactor">
    <cofactor evidence="10">
        <name>[4Fe-4S] cluster</name>
        <dbReference type="ChEBI" id="CHEBI:49883"/>
    </cofactor>
    <text evidence="10">Binds 1 [4Fe-4S] cluster.</text>
</comment>
<dbReference type="InterPro" id="IPR004036">
    <property type="entry name" value="Endonuclease-III-like_CS2"/>
</dbReference>
<keyword evidence="4 10" id="KW-0227">DNA damage</keyword>
<keyword evidence="5 10" id="KW-0378">Hydrolase</keyword>
<keyword evidence="7" id="KW-0411">Iron-sulfur</keyword>
<comment type="function">
    <text evidence="10">DNA repair enzyme that has both DNA N-glycosylase activity and AP-lyase activity. The DNA N-glycosylase activity releases various damaged pyrimidines from DNA by cleaving the N-glycosidic bond, leaving an AP (apurinic/apyrimidinic) site. The AP-lyase activity cleaves the phosphodiester bond 3' to the AP site by a beta-elimination, leaving a 3'-terminal unsaturated sugar and a product with a terminal 5'-phosphate.</text>
</comment>
<dbReference type="GO" id="GO:0140078">
    <property type="term" value="F:class I DNA-(apurinic or apyrimidinic site) endonuclease activity"/>
    <property type="evidence" value="ECO:0007669"/>
    <property type="project" value="UniProtKB-EC"/>
</dbReference>